<dbReference type="WBParaSite" id="PEQ_0000661701-mRNA-1">
    <property type="protein sequence ID" value="PEQ_0000661701-mRNA-1"/>
    <property type="gene ID" value="PEQ_0000661701"/>
</dbReference>
<sequence>MLSELLDDWISDEPLSLAKCLRAEVESANEQCGSLQIESLDCKVVTEKCNAFLESVCVESEGLVKEKCQYFPNSEAFIYFLTILLDAFREVSF</sequence>
<dbReference type="AlphaFoldDB" id="A0A914RJH7"/>
<reference evidence="2" key="1">
    <citation type="submission" date="2022-11" db="UniProtKB">
        <authorList>
            <consortium name="WormBaseParasite"/>
        </authorList>
    </citation>
    <scope>IDENTIFICATION</scope>
</reference>
<accession>A0A914RJH7</accession>
<name>A0A914RJH7_PAREQ</name>
<organism evidence="1 2">
    <name type="scientific">Parascaris equorum</name>
    <name type="common">Equine roundworm</name>
    <dbReference type="NCBI Taxonomy" id="6256"/>
    <lineage>
        <taxon>Eukaryota</taxon>
        <taxon>Metazoa</taxon>
        <taxon>Ecdysozoa</taxon>
        <taxon>Nematoda</taxon>
        <taxon>Chromadorea</taxon>
        <taxon>Rhabditida</taxon>
        <taxon>Spirurina</taxon>
        <taxon>Ascaridomorpha</taxon>
        <taxon>Ascaridoidea</taxon>
        <taxon>Ascarididae</taxon>
        <taxon>Parascaris</taxon>
    </lineage>
</organism>
<evidence type="ECO:0000313" key="2">
    <source>
        <dbReference type="WBParaSite" id="PEQ_0000661701-mRNA-1"/>
    </source>
</evidence>
<keyword evidence="1" id="KW-1185">Reference proteome</keyword>
<protein>
    <submittedName>
        <fullName evidence="2">Uncharacterized protein</fullName>
    </submittedName>
</protein>
<proteinExistence type="predicted"/>
<evidence type="ECO:0000313" key="1">
    <source>
        <dbReference type="Proteomes" id="UP000887564"/>
    </source>
</evidence>
<dbReference type="Proteomes" id="UP000887564">
    <property type="component" value="Unplaced"/>
</dbReference>